<accession>A0ABP9CC97</accession>
<dbReference type="Proteomes" id="UP001501411">
    <property type="component" value="Unassembled WGS sequence"/>
</dbReference>
<keyword evidence="10" id="KW-1185">Reference proteome</keyword>
<feature type="transmembrane region" description="Helical" evidence="8">
    <location>
        <begin position="20"/>
        <end position="38"/>
    </location>
</feature>
<feature type="transmembrane region" description="Helical" evidence="8">
    <location>
        <begin position="201"/>
        <end position="226"/>
    </location>
</feature>
<feature type="transmembrane region" description="Helical" evidence="8">
    <location>
        <begin position="496"/>
        <end position="516"/>
    </location>
</feature>
<organism evidence="9 10">
    <name type="scientific">Olivibacter ginsenosidimutans</name>
    <dbReference type="NCBI Taxonomy" id="1176537"/>
    <lineage>
        <taxon>Bacteria</taxon>
        <taxon>Pseudomonadati</taxon>
        <taxon>Bacteroidota</taxon>
        <taxon>Sphingobacteriia</taxon>
        <taxon>Sphingobacteriales</taxon>
        <taxon>Sphingobacteriaceae</taxon>
        <taxon>Olivibacter</taxon>
    </lineage>
</organism>
<keyword evidence="4 8" id="KW-0812">Transmembrane</keyword>
<feature type="transmembrane region" description="Helical" evidence="8">
    <location>
        <begin position="323"/>
        <end position="346"/>
    </location>
</feature>
<dbReference type="PANTHER" id="PTHR32024">
    <property type="entry name" value="TRK SYSTEM POTASSIUM UPTAKE PROTEIN TRKG-RELATED"/>
    <property type="match status" value="1"/>
</dbReference>
<evidence type="ECO:0000256" key="1">
    <source>
        <dbReference type="ARBA" id="ARBA00004651"/>
    </source>
</evidence>
<dbReference type="EMBL" id="BAABIQ010000044">
    <property type="protein sequence ID" value="GAA4807707.1"/>
    <property type="molecule type" value="Genomic_DNA"/>
</dbReference>
<feature type="transmembrane region" description="Helical" evidence="8">
    <location>
        <begin position="141"/>
        <end position="164"/>
    </location>
</feature>
<comment type="caution">
    <text evidence="9">The sequence shown here is derived from an EMBL/GenBank/DDBJ whole genome shotgun (WGS) entry which is preliminary data.</text>
</comment>
<keyword evidence="2" id="KW-0813">Transport</keyword>
<keyword evidence="5 8" id="KW-1133">Transmembrane helix</keyword>
<protein>
    <recommendedName>
        <fullName evidence="11">ATPase</fullName>
    </recommendedName>
</protein>
<feature type="transmembrane region" description="Helical" evidence="8">
    <location>
        <begin position="283"/>
        <end position="303"/>
    </location>
</feature>
<evidence type="ECO:0000256" key="6">
    <source>
        <dbReference type="ARBA" id="ARBA00023065"/>
    </source>
</evidence>
<dbReference type="PANTHER" id="PTHR32024:SF1">
    <property type="entry name" value="KTR SYSTEM POTASSIUM UPTAKE PROTEIN B"/>
    <property type="match status" value="1"/>
</dbReference>
<dbReference type="Pfam" id="PF02386">
    <property type="entry name" value="TrkH"/>
    <property type="match status" value="1"/>
</dbReference>
<feature type="transmembrane region" description="Helical" evidence="8">
    <location>
        <begin position="433"/>
        <end position="450"/>
    </location>
</feature>
<feature type="transmembrane region" description="Helical" evidence="8">
    <location>
        <begin position="110"/>
        <end position="129"/>
    </location>
</feature>
<evidence type="ECO:0000256" key="2">
    <source>
        <dbReference type="ARBA" id="ARBA00022448"/>
    </source>
</evidence>
<keyword evidence="3" id="KW-1003">Cell membrane</keyword>
<keyword evidence="6" id="KW-0406">Ion transport</keyword>
<feature type="transmembrane region" description="Helical" evidence="8">
    <location>
        <begin position="246"/>
        <end position="271"/>
    </location>
</feature>
<feature type="transmembrane region" description="Helical" evidence="8">
    <location>
        <begin position="376"/>
        <end position="395"/>
    </location>
</feature>
<evidence type="ECO:0008006" key="11">
    <source>
        <dbReference type="Google" id="ProtNLM"/>
    </source>
</evidence>
<feature type="transmembrane region" description="Helical" evidence="8">
    <location>
        <begin position="50"/>
        <end position="73"/>
    </location>
</feature>
<feature type="transmembrane region" description="Helical" evidence="8">
    <location>
        <begin position="553"/>
        <end position="574"/>
    </location>
</feature>
<reference evidence="10" key="1">
    <citation type="journal article" date="2019" name="Int. J. Syst. Evol. Microbiol.">
        <title>The Global Catalogue of Microorganisms (GCM) 10K type strain sequencing project: providing services to taxonomists for standard genome sequencing and annotation.</title>
        <authorList>
            <consortium name="The Broad Institute Genomics Platform"/>
            <consortium name="The Broad Institute Genome Sequencing Center for Infectious Disease"/>
            <person name="Wu L."/>
            <person name="Ma J."/>
        </authorList>
    </citation>
    <scope>NUCLEOTIDE SEQUENCE [LARGE SCALE GENOMIC DNA]</scope>
    <source>
        <strain evidence="10">JCM 18200</strain>
    </source>
</reference>
<evidence type="ECO:0000256" key="8">
    <source>
        <dbReference type="SAM" id="Phobius"/>
    </source>
</evidence>
<dbReference type="RefSeq" id="WP_345235102.1">
    <property type="nucleotide sequence ID" value="NZ_BAABIQ010000044.1"/>
</dbReference>
<feature type="transmembrane region" description="Helical" evidence="8">
    <location>
        <begin position="170"/>
        <end position="189"/>
    </location>
</feature>
<evidence type="ECO:0000256" key="7">
    <source>
        <dbReference type="ARBA" id="ARBA00023136"/>
    </source>
</evidence>
<dbReference type="InterPro" id="IPR003445">
    <property type="entry name" value="Cat_transpt"/>
</dbReference>
<evidence type="ECO:0000256" key="5">
    <source>
        <dbReference type="ARBA" id="ARBA00022989"/>
    </source>
</evidence>
<proteinExistence type="predicted"/>
<feature type="transmembrane region" description="Helical" evidence="8">
    <location>
        <begin position="85"/>
        <end position="104"/>
    </location>
</feature>
<evidence type="ECO:0000256" key="3">
    <source>
        <dbReference type="ARBA" id="ARBA00022475"/>
    </source>
</evidence>
<evidence type="ECO:0000313" key="9">
    <source>
        <dbReference type="EMBL" id="GAA4807707.1"/>
    </source>
</evidence>
<gene>
    <name evidence="9" type="ORF">GCM10023231_41170</name>
</gene>
<evidence type="ECO:0000256" key="4">
    <source>
        <dbReference type="ARBA" id="ARBA00022692"/>
    </source>
</evidence>
<evidence type="ECO:0000313" key="10">
    <source>
        <dbReference type="Proteomes" id="UP001501411"/>
    </source>
</evidence>
<sequence>MRQDTNDTKITRLRKRIDWLLLYLSLGCAIAILAHTGYQEHFYLDNWFNQGIIVLFYCITCVLCIRAVSNFLVRKSLLKSRYPELALALYFILIILDRQFHLLFPYNDPAWVYLGFFAVFIVELSKNVLFFDRFYFSPTLLFIISFLFMIFIGTVLLLLPNVMVGPPLNFVDALFMATSAVCITGLTVVDVSADFTSFGQTILIVLVQLGGLGIMTFTGFFGYFFSGGFSYKNQLMYTELLGEKKLNSVIGTLLKIIFVTLLFEAIGAILIFQSTSDKLFPSVHDHFFFAVFHAISAFCNAGFSTVRDGLYHPSLRFNSSLHMVLALLFILGGLGFTIVFNTFTFIKRWIKNFYFKLVHHRPFKYRPWVINFNARLIGYTSLFLLVLGTLAIFILESGHSLSHYDTTWAKLIDAFFIGATPRSAGLSPIDPNTLRLSSIFILLWLMWIGASPGSTGGGIKTTTFAVATLNLFSLAKGKDHIEIFRRGISRDSVRRAFAVIALSIIGIGLCIFGLTLTDGDKNPIALVFESFSAYNTVGLSMGITSTLTRGGRIILILAMFIGRVGALTLLLAFIKKRPLQNYRYPEENILF</sequence>
<comment type="subcellular location">
    <subcellularLocation>
        <location evidence="1">Cell membrane</location>
        <topology evidence="1">Multi-pass membrane protein</topology>
    </subcellularLocation>
</comment>
<name>A0ABP9CC97_9SPHI</name>
<keyword evidence="7 8" id="KW-0472">Membrane</keyword>